<evidence type="ECO:0000313" key="2">
    <source>
        <dbReference type="EMBL" id="MYD89286.1"/>
    </source>
</evidence>
<comment type="caution">
    <text evidence="2">The sequence shown here is derived from an EMBL/GenBank/DDBJ whole genome shotgun (WGS) entry which is preliminary data.</text>
</comment>
<dbReference type="AlphaFoldDB" id="A0A6B1DR22"/>
<gene>
    <name evidence="2" type="ORF">F4Y08_02950</name>
</gene>
<feature type="region of interest" description="Disordered" evidence="1">
    <location>
        <begin position="109"/>
        <end position="132"/>
    </location>
</feature>
<organism evidence="2">
    <name type="scientific">Caldilineaceae bacterium SB0662_bin_9</name>
    <dbReference type="NCBI Taxonomy" id="2605258"/>
    <lineage>
        <taxon>Bacteria</taxon>
        <taxon>Bacillati</taxon>
        <taxon>Chloroflexota</taxon>
        <taxon>Caldilineae</taxon>
        <taxon>Caldilineales</taxon>
        <taxon>Caldilineaceae</taxon>
    </lineage>
</organism>
<protein>
    <submittedName>
        <fullName evidence="2">Uncharacterized protein</fullName>
    </submittedName>
</protein>
<sequence>MLEYLKITELIGRAPWREAVTFRETWPHEYVLSRKDGQGELIELVCARFRAGEGVAGTFFGKPNTYLFIGDCKYWLMTHWDAIDLDDGQDYVLNRARLYRDRRDFVIQPGDTGKCEDYPAQPARSMQRADQR</sequence>
<reference evidence="2" key="1">
    <citation type="submission" date="2019-09" db="EMBL/GenBank/DDBJ databases">
        <title>Characterisation of the sponge microbiome using genome-centric metagenomics.</title>
        <authorList>
            <person name="Engelberts J.P."/>
            <person name="Robbins S.J."/>
            <person name="De Goeij J.M."/>
            <person name="Aranda M."/>
            <person name="Bell S.C."/>
            <person name="Webster N.S."/>
        </authorList>
    </citation>
    <scope>NUCLEOTIDE SEQUENCE</scope>
    <source>
        <strain evidence="2">SB0662_bin_9</strain>
    </source>
</reference>
<name>A0A6B1DR22_9CHLR</name>
<dbReference type="EMBL" id="VXPY01000015">
    <property type="protein sequence ID" value="MYD89286.1"/>
    <property type="molecule type" value="Genomic_DNA"/>
</dbReference>
<accession>A0A6B1DR22</accession>
<evidence type="ECO:0000256" key="1">
    <source>
        <dbReference type="SAM" id="MobiDB-lite"/>
    </source>
</evidence>
<proteinExistence type="predicted"/>